<dbReference type="Proteomes" id="UP000184139">
    <property type="component" value="Unassembled WGS sequence"/>
</dbReference>
<keyword evidence="4 6" id="KW-1133">Transmembrane helix</keyword>
<dbReference type="RefSeq" id="WP_073373998.1">
    <property type="nucleotide sequence ID" value="NZ_FQXS01000004.1"/>
</dbReference>
<organism evidence="7 8">
    <name type="scientific">Desulfofustis glycolicus DSM 9705</name>
    <dbReference type="NCBI Taxonomy" id="1121409"/>
    <lineage>
        <taxon>Bacteria</taxon>
        <taxon>Pseudomonadati</taxon>
        <taxon>Thermodesulfobacteriota</taxon>
        <taxon>Desulfobulbia</taxon>
        <taxon>Desulfobulbales</taxon>
        <taxon>Desulfocapsaceae</taxon>
        <taxon>Desulfofustis</taxon>
    </lineage>
</organism>
<reference evidence="7 8" key="1">
    <citation type="submission" date="2016-11" db="EMBL/GenBank/DDBJ databases">
        <authorList>
            <person name="Jaros S."/>
            <person name="Januszkiewicz K."/>
            <person name="Wedrychowicz H."/>
        </authorList>
    </citation>
    <scope>NUCLEOTIDE SEQUENCE [LARGE SCALE GENOMIC DNA]</scope>
    <source>
        <strain evidence="7 8">DSM 9705</strain>
    </source>
</reference>
<comment type="similarity">
    <text evidence="2">Belongs to the UPF0754 family.</text>
</comment>
<proteinExistence type="inferred from homology"/>
<evidence type="ECO:0000256" key="4">
    <source>
        <dbReference type="ARBA" id="ARBA00022989"/>
    </source>
</evidence>
<dbReference type="InterPro" id="IPR007383">
    <property type="entry name" value="DUF445"/>
</dbReference>
<name>A0A1M5UAF6_9BACT</name>
<evidence type="ECO:0000256" key="6">
    <source>
        <dbReference type="SAM" id="Phobius"/>
    </source>
</evidence>
<evidence type="ECO:0000313" key="7">
    <source>
        <dbReference type="EMBL" id="SHH59888.1"/>
    </source>
</evidence>
<dbReference type="PANTHER" id="PTHR35791">
    <property type="entry name" value="UPF0754 MEMBRANE PROTEIN YHEB"/>
    <property type="match status" value="1"/>
</dbReference>
<dbReference type="PANTHER" id="PTHR35791:SF1">
    <property type="entry name" value="UPF0754 MEMBRANE PROTEIN YHEB"/>
    <property type="match status" value="1"/>
</dbReference>
<accession>A0A1M5UAF6</accession>
<evidence type="ECO:0000256" key="3">
    <source>
        <dbReference type="ARBA" id="ARBA00022692"/>
    </source>
</evidence>
<dbReference type="OrthoDB" id="3631561at2"/>
<feature type="transmembrane region" description="Helical" evidence="6">
    <location>
        <begin position="6"/>
        <end position="27"/>
    </location>
</feature>
<gene>
    <name evidence="7" type="ORF">SAMN02745124_01100</name>
</gene>
<evidence type="ECO:0000256" key="5">
    <source>
        <dbReference type="ARBA" id="ARBA00023136"/>
    </source>
</evidence>
<sequence>MSTFAELAPLLGYAVPPLLGAFIGYLTNRVAIRMLFRPLHQWRVGRIRVPMTPGVIPAQRHQLAVNIGEMVGEQLLTSEAINHSLRREGFQDHLASLIESKVGSLLKQDLGPLPSLIPPAYKAYFDIGYRTLSYRIKETVHQFLQTQTCATAIQQGLDSLIESLAAQPIENFIDRDRRAVVYNKVERSLTAMFASPAMERWVRDFIGSRLEELFDQGKSLQQVVPASLQQLIIDTIRDQTPFVLQKLGDVVRDEDVREKLIGAIGRAIEDFIETLGPMAGMIKNFVKMDQVEEKIRHYLDEKQDDIEALLHSDEIRYRVAAALVERTAVLLATPLPEMLAQVDRQRITAFGDEAAHQIVLLLRGRATARTLAIMIEELLEDHLEQGRRQSGRLVADVFGPEGIDRLRQWLQATTSSALRSPQNRKVIDQLIGSLLDSLLVRPVGRLDHIIPAGVRDGLYRSTREMATAMLVSEVPGVVKSIDISRIVTEKIDSFDLLQVERLLLSIMQEQFKYINLFGALLGFIIGCANLFVLVYFSP</sequence>
<comment type="subcellular location">
    <subcellularLocation>
        <location evidence="1">Endomembrane system</location>
    </subcellularLocation>
</comment>
<keyword evidence="8" id="KW-1185">Reference proteome</keyword>
<feature type="transmembrane region" description="Helical" evidence="6">
    <location>
        <begin position="513"/>
        <end position="536"/>
    </location>
</feature>
<dbReference type="EMBL" id="FQXS01000004">
    <property type="protein sequence ID" value="SHH59888.1"/>
    <property type="molecule type" value="Genomic_DNA"/>
</dbReference>
<evidence type="ECO:0000256" key="2">
    <source>
        <dbReference type="ARBA" id="ARBA00008053"/>
    </source>
</evidence>
<dbReference type="AlphaFoldDB" id="A0A1M5UAF6"/>
<protein>
    <submittedName>
        <fullName evidence="7">Uncharacterized membrane protein YheB, UPF0754 family</fullName>
    </submittedName>
</protein>
<dbReference type="Pfam" id="PF04286">
    <property type="entry name" value="DUF445"/>
    <property type="match status" value="1"/>
</dbReference>
<keyword evidence="3 6" id="KW-0812">Transmembrane</keyword>
<evidence type="ECO:0000313" key="8">
    <source>
        <dbReference type="Proteomes" id="UP000184139"/>
    </source>
</evidence>
<evidence type="ECO:0000256" key="1">
    <source>
        <dbReference type="ARBA" id="ARBA00004308"/>
    </source>
</evidence>
<dbReference type="STRING" id="1121409.SAMN02745124_01100"/>
<dbReference type="GO" id="GO:0012505">
    <property type="term" value="C:endomembrane system"/>
    <property type="evidence" value="ECO:0007669"/>
    <property type="project" value="UniProtKB-SubCell"/>
</dbReference>
<keyword evidence="5 6" id="KW-0472">Membrane</keyword>